<dbReference type="SUPFAM" id="SSF51735">
    <property type="entry name" value="NAD(P)-binding Rossmann-fold domains"/>
    <property type="match status" value="1"/>
</dbReference>
<organism evidence="4 5">
    <name type="scientific">Streptomyces stelliscabiei</name>
    <dbReference type="NCBI Taxonomy" id="146820"/>
    <lineage>
        <taxon>Bacteria</taxon>
        <taxon>Bacillati</taxon>
        <taxon>Actinomycetota</taxon>
        <taxon>Actinomycetes</taxon>
        <taxon>Kitasatosporales</taxon>
        <taxon>Streptomycetaceae</taxon>
        <taxon>Streptomyces</taxon>
    </lineage>
</organism>
<dbReference type="AlphaFoldDB" id="A0A8I0P229"/>
<evidence type="ECO:0000259" key="3">
    <source>
        <dbReference type="SMART" id="SM00829"/>
    </source>
</evidence>
<dbReference type="Gene3D" id="3.40.50.720">
    <property type="entry name" value="NAD(P)-binding Rossmann-like Domain"/>
    <property type="match status" value="1"/>
</dbReference>
<dbReference type="OrthoDB" id="9792162at2"/>
<gene>
    <name evidence="4" type="ORF">H4687_000132</name>
</gene>
<evidence type="ECO:0000313" key="4">
    <source>
        <dbReference type="EMBL" id="MBE1594003.1"/>
    </source>
</evidence>
<dbReference type="InterPro" id="IPR020843">
    <property type="entry name" value="ER"/>
</dbReference>
<dbReference type="GO" id="GO:0016651">
    <property type="term" value="F:oxidoreductase activity, acting on NAD(P)H"/>
    <property type="evidence" value="ECO:0007669"/>
    <property type="project" value="TreeGrafter"/>
</dbReference>
<dbReference type="Pfam" id="PF08240">
    <property type="entry name" value="ADH_N"/>
    <property type="match status" value="1"/>
</dbReference>
<feature type="domain" description="Enoyl reductase (ER)" evidence="3">
    <location>
        <begin position="24"/>
        <end position="336"/>
    </location>
</feature>
<dbReference type="InterPro" id="IPR013154">
    <property type="entry name" value="ADH-like_N"/>
</dbReference>
<dbReference type="PANTHER" id="PTHR48106">
    <property type="entry name" value="QUINONE OXIDOREDUCTASE PIG3-RELATED"/>
    <property type="match status" value="1"/>
</dbReference>
<dbReference type="InterPro" id="IPR011032">
    <property type="entry name" value="GroES-like_sf"/>
</dbReference>
<dbReference type="Gene3D" id="3.90.180.10">
    <property type="entry name" value="Medium-chain alcohol dehydrogenases, catalytic domain"/>
    <property type="match status" value="1"/>
</dbReference>
<proteinExistence type="predicted"/>
<evidence type="ECO:0000256" key="1">
    <source>
        <dbReference type="ARBA" id="ARBA00022857"/>
    </source>
</evidence>
<dbReference type="PANTHER" id="PTHR48106:SF18">
    <property type="entry name" value="QUINONE OXIDOREDUCTASE PIG3"/>
    <property type="match status" value="1"/>
</dbReference>
<reference evidence="4 5" key="1">
    <citation type="submission" date="2020-10" db="EMBL/GenBank/DDBJ databases">
        <title>Sequencing the genomes of 1000 actinobacteria strains.</title>
        <authorList>
            <person name="Klenk H.-P."/>
        </authorList>
    </citation>
    <scope>NUCLEOTIDE SEQUENCE [LARGE SCALE GENOMIC DNA]</scope>
    <source>
        <strain evidence="4 5">DSM 41803</strain>
    </source>
</reference>
<accession>A0A8I0P229</accession>
<dbReference type="SUPFAM" id="SSF50129">
    <property type="entry name" value="GroES-like"/>
    <property type="match status" value="1"/>
</dbReference>
<dbReference type="SMART" id="SM00829">
    <property type="entry name" value="PKS_ER"/>
    <property type="match status" value="1"/>
</dbReference>
<keyword evidence="1" id="KW-0521">NADP</keyword>
<dbReference type="Pfam" id="PF00107">
    <property type="entry name" value="ADH_zinc_N"/>
    <property type="match status" value="1"/>
</dbReference>
<dbReference type="Proteomes" id="UP000629287">
    <property type="component" value="Unassembled WGS sequence"/>
</dbReference>
<sequence>MSQPTTAGGGAPATMRAVVVARPGGLEALAIQDVPVPVRKPGWVRIRVKAFGVNESEVTTRKGESDAEVTYPRVPGIEGVGVVDEADEVSELRPGQQVATMMGGMGRSYDGAYAQYVTVPAAQVIPFESGLPWEVVGALPEMFQTAYGSLTTGLDLKAGQTLLIRGGTSTVGLSAATLAKKLGATVIATTRHAVRTGDLRAVGVDHPVMDDGSIAAQVRALAPGGVDAALELVGCSVLPDTLTCVRKHGTVCFTGALAGAWSIPDFTPFMIPFGVRLTSYGGAAGDLPAPVFQRQLEAIAHGRLMAPVAKVYQGLEQVREAQADVEAGSTPGKHVVVLDGVDSLDH</sequence>
<dbReference type="GO" id="GO:0070402">
    <property type="term" value="F:NADPH binding"/>
    <property type="evidence" value="ECO:0007669"/>
    <property type="project" value="TreeGrafter"/>
</dbReference>
<dbReference type="InterPro" id="IPR036291">
    <property type="entry name" value="NAD(P)-bd_dom_sf"/>
</dbReference>
<evidence type="ECO:0000313" key="5">
    <source>
        <dbReference type="Proteomes" id="UP000629287"/>
    </source>
</evidence>
<comment type="caution">
    <text evidence="4">The sequence shown here is derived from an EMBL/GenBank/DDBJ whole genome shotgun (WGS) entry which is preliminary data.</text>
</comment>
<keyword evidence="2" id="KW-0560">Oxidoreductase</keyword>
<dbReference type="GeneID" id="86824827"/>
<keyword evidence="5" id="KW-1185">Reference proteome</keyword>
<dbReference type="InterPro" id="IPR013149">
    <property type="entry name" value="ADH-like_C"/>
</dbReference>
<evidence type="ECO:0000256" key="2">
    <source>
        <dbReference type="ARBA" id="ARBA00023002"/>
    </source>
</evidence>
<name>A0A8I0P229_9ACTN</name>
<dbReference type="EMBL" id="JADBGF010000001">
    <property type="protein sequence ID" value="MBE1594003.1"/>
    <property type="molecule type" value="Genomic_DNA"/>
</dbReference>
<dbReference type="RefSeq" id="WP_046919382.1">
    <property type="nucleotide sequence ID" value="NZ_JADBGF010000001.1"/>
</dbReference>
<protein>
    <submittedName>
        <fullName evidence="4">NADPH:quinone reductase-like Zn-dependent oxidoreductase</fullName>
    </submittedName>
</protein>